<evidence type="ECO:0000313" key="2">
    <source>
        <dbReference type="Proteomes" id="UP000242799"/>
    </source>
</evidence>
<dbReference type="GeneID" id="26633676"/>
<gene>
    <name evidence="1" type="primary">UL35</name>
</gene>
<sequence>MSQSGTTNPAPATSRGGDRLTALVNSCFAALQVGDQQELRRALAEDGNRLFWDAAQETLYARLGTSQDDLARRLLLKTVLLQERAKQLPIGAMKVDPEATRDHGGTPYLGVKRLIRPLPVK</sequence>
<dbReference type="Proteomes" id="UP000242799">
    <property type="component" value="Segment"/>
</dbReference>
<proteinExistence type="predicted"/>
<dbReference type="KEGG" id="vg:26633676"/>
<evidence type="ECO:0000313" key="1">
    <source>
        <dbReference type="EMBL" id="AAU93333.1"/>
    </source>
</evidence>
<name>Q5ZR62_9ALPH</name>
<dbReference type="RefSeq" id="YP_009207096.1">
    <property type="nucleotide sequence ID" value="NC_028891.1"/>
</dbReference>
<protein>
    <submittedName>
        <fullName evidence="1">Basic phosphorylated capsid protein</fullName>
    </submittedName>
</protein>
<accession>Q5ZR62</accession>
<organism evidence="1 2">
    <name type="scientific">Hawaiian green turtle herpesvirus</name>
    <dbReference type="NCBI Taxonomy" id="70564"/>
    <lineage>
        <taxon>Viruses</taxon>
        <taxon>Duplodnaviria</taxon>
        <taxon>Heunggongvirae</taxon>
        <taxon>Peploviricota</taxon>
        <taxon>Herviviricetes</taxon>
        <taxon>Herpesvirales</taxon>
        <taxon>Orthoherpesviridae</taxon>
        <taxon>Alphaherpesvirinae</taxon>
        <taxon>Scutavirus</taxon>
        <taxon>Scutavirus chelonidalpha5</taxon>
        <taxon>Green turtle herpesvirus</taxon>
    </lineage>
</organism>
<dbReference type="EMBL" id="AF035003">
    <property type="protein sequence ID" value="AAU93333.1"/>
    <property type="molecule type" value="Genomic_DNA"/>
</dbReference>
<reference evidence="1 2" key="1">
    <citation type="journal article" date="1998" name="Virology">
        <title>Three closely related herpesviruses are associated with fibropapillomatosis in marine turtles.</title>
        <authorList>
            <person name="Quackenbush S.L."/>
            <person name="Work T.M."/>
            <person name="Balazs G.H."/>
            <person name="Casey R.N."/>
            <person name="Rovnak J."/>
            <person name="Chaves A."/>
            <person name="duToit L."/>
            <person name="Baines J.D."/>
            <person name="Parrish C.R."/>
            <person name="Bowser P.R."/>
            <person name="Casey J.W."/>
        </authorList>
    </citation>
    <scope>NUCLEOTIDE SEQUENCE [LARGE SCALE GENOMIC DNA]</scope>
</reference>